<keyword evidence="5" id="KW-1015">Disulfide bond</keyword>
<dbReference type="InterPro" id="IPR017941">
    <property type="entry name" value="Rieske_2Fe-2S"/>
</dbReference>
<dbReference type="PROSITE" id="PS51296">
    <property type="entry name" value="RIESKE"/>
    <property type="match status" value="1"/>
</dbReference>
<dbReference type="EMBL" id="QXDL01000147">
    <property type="protein sequence ID" value="RIH81846.1"/>
    <property type="molecule type" value="Genomic_DNA"/>
</dbReference>
<protein>
    <submittedName>
        <fullName evidence="8">Arsenite oxidase subunit AioB</fullName>
        <ecNumber evidence="8">1.20.9.1</ecNumber>
    </submittedName>
</protein>
<evidence type="ECO:0000256" key="3">
    <source>
        <dbReference type="ARBA" id="ARBA00023004"/>
    </source>
</evidence>
<dbReference type="EC" id="1.20.9.1" evidence="8"/>
<name>A0A399EDG8_9DEIN</name>
<dbReference type="PANTHER" id="PTHR10134">
    <property type="entry name" value="CYTOCHROME B-C1 COMPLEX SUBUNIT RIESKE, MITOCHONDRIAL"/>
    <property type="match status" value="1"/>
</dbReference>
<evidence type="ECO:0000256" key="4">
    <source>
        <dbReference type="ARBA" id="ARBA00023014"/>
    </source>
</evidence>
<dbReference type="GO" id="GO:0046872">
    <property type="term" value="F:metal ion binding"/>
    <property type="evidence" value="ECO:0007669"/>
    <property type="project" value="UniProtKB-KW"/>
</dbReference>
<dbReference type="SUPFAM" id="SSF50022">
    <property type="entry name" value="ISP domain"/>
    <property type="match status" value="1"/>
</dbReference>
<dbReference type="InterPro" id="IPR036922">
    <property type="entry name" value="Rieske_2Fe-2S_sf"/>
</dbReference>
<dbReference type="GO" id="GO:0051537">
    <property type="term" value="F:2 iron, 2 sulfur cluster binding"/>
    <property type="evidence" value="ECO:0007669"/>
    <property type="project" value="UniProtKB-KW"/>
</dbReference>
<keyword evidence="9" id="KW-1185">Reference proteome</keyword>
<keyword evidence="6" id="KW-1133">Transmembrane helix</keyword>
<dbReference type="InterPro" id="IPR014349">
    <property type="entry name" value="Rieske_Fe-S_prot"/>
</dbReference>
<keyword evidence="3" id="KW-0408">Iron</keyword>
<dbReference type="Proteomes" id="UP000265715">
    <property type="component" value="Unassembled WGS sequence"/>
</dbReference>
<dbReference type="RefSeq" id="WP_119315917.1">
    <property type="nucleotide sequence ID" value="NZ_QXDL01000147.1"/>
</dbReference>
<evidence type="ECO:0000313" key="8">
    <source>
        <dbReference type="EMBL" id="RIH81846.1"/>
    </source>
</evidence>
<evidence type="ECO:0000256" key="5">
    <source>
        <dbReference type="ARBA" id="ARBA00023157"/>
    </source>
</evidence>
<accession>A0A399EDG8</accession>
<evidence type="ECO:0000256" key="6">
    <source>
        <dbReference type="SAM" id="Phobius"/>
    </source>
</evidence>
<gene>
    <name evidence="8" type="primary">aioB</name>
    <name evidence="8" type="ORF">Mterra_02945</name>
</gene>
<dbReference type="AlphaFoldDB" id="A0A399EDG8"/>
<keyword evidence="8" id="KW-0560">Oxidoreductase</keyword>
<proteinExistence type="predicted"/>
<dbReference type="Pfam" id="PF00355">
    <property type="entry name" value="Rieske"/>
    <property type="match status" value="1"/>
</dbReference>
<feature type="domain" description="Rieske" evidence="7">
    <location>
        <begin position="67"/>
        <end position="177"/>
    </location>
</feature>
<organism evidence="8 9">
    <name type="scientific">Calidithermus terrae</name>
    <dbReference type="NCBI Taxonomy" id="1408545"/>
    <lineage>
        <taxon>Bacteria</taxon>
        <taxon>Thermotogati</taxon>
        <taxon>Deinococcota</taxon>
        <taxon>Deinococci</taxon>
        <taxon>Thermales</taxon>
        <taxon>Thermaceae</taxon>
        <taxon>Calidithermus</taxon>
    </lineage>
</organism>
<keyword evidence="2" id="KW-0479">Metal-binding</keyword>
<evidence type="ECO:0000256" key="1">
    <source>
        <dbReference type="ARBA" id="ARBA00022714"/>
    </source>
</evidence>
<sequence>MKLGRRDIIWIIPSAIAAGFFGWLGYRTVYIQFFKTGVAEPVWKDGPRVRVAGAGELEQPWAFRYFEYPVRVGTAERKLQAVAFRLPQPVSGSLELGGAHFLALSRVCTHQGCTVNYVDNPELGAIAYNYRTEHPFLGCPCHFGAFEPLQAGRAVYGPPRFPLPRLRLEAQNGTIYATGHETPLRPIEQG</sequence>
<evidence type="ECO:0000259" key="7">
    <source>
        <dbReference type="PROSITE" id="PS51296"/>
    </source>
</evidence>
<evidence type="ECO:0000313" key="9">
    <source>
        <dbReference type="Proteomes" id="UP000265715"/>
    </source>
</evidence>
<reference evidence="8 9" key="1">
    <citation type="submission" date="2018-08" db="EMBL/GenBank/DDBJ databases">
        <title>Meiothermus terrae DSM 26712 genome sequencing project.</title>
        <authorList>
            <person name="Da Costa M.S."/>
            <person name="Albuquerque L."/>
            <person name="Raposo P."/>
            <person name="Froufe H.J.C."/>
            <person name="Barroso C.S."/>
            <person name="Egas C."/>
        </authorList>
    </citation>
    <scope>NUCLEOTIDE SEQUENCE [LARGE SCALE GENOMIC DNA]</scope>
    <source>
        <strain evidence="8 9">DSM 26712</strain>
    </source>
</reference>
<keyword evidence="4" id="KW-0411">Iron-sulfur</keyword>
<keyword evidence="1" id="KW-0001">2Fe-2S</keyword>
<keyword evidence="6" id="KW-0812">Transmembrane</keyword>
<comment type="caution">
    <text evidence="8">The sequence shown here is derived from an EMBL/GenBank/DDBJ whole genome shotgun (WGS) entry which is preliminary data.</text>
</comment>
<dbReference type="OrthoDB" id="9767869at2"/>
<dbReference type="GO" id="GO:0050611">
    <property type="term" value="F:arsenate reductase (azurin) activity"/>
    <property type="evidence" value="ECO:0007669"/>
    <property type="project" value="UniProtKB-EC"/>
</dbReference>
<keyword evidence="6" id="KW-0472">Membrane</keyword>
<evidence type="ECO:0000256" key="2">
    <source>
        <dbReference type="ARBA" id="ARBA00022723"/>
    </source>
</evidence>
<feature type="transmembrane region" description="Helical" evidence="6">
    <location>
        <begin position="7"/>
        <end position="26"/>
    </location>
</feature>
<dbReference type="Gene3D" id="2.102.10.10">
    <property type="entry name" value="Rieske [2Fe-2S] iron-sulphur domain"/>
    <property type="match status" value="1"/>
</dbReference>